<name>A0AA88X4X8_9ASTE</name>
<dbReference type="InterPro" id="IPR052608">
    <property type="entry name" value="U-box_domain_protein"/>
</dbReference>
<comment type="pathway">
    <text evidence="2">Protein modification; protein ubiquitination.</text>
</comment>
<feature type="domain" description="U-box" evidence="5">
    <location>
        <begin position="193"/>
        <end position="249"/>
    </location>
</feature>
<dbReference type="GO" id="GO:0016567">
    <property type="term" value="P:protein ubiquitination"/>
    <property type="evidence" value="ECO:0007669"/>
    <property type="project" value="InterPro"/>
</dbReference>
<reference evidence="6" key="1">
    <citation type="submission" date="2022-12" db="EMBL/GenBank/DDBJ databases">
        <title>Draft genome assemblies for two species of Escallonia (Escalloniales).</title>
        <authorList>
            <person name="Chanderbali A."/>
            <person name="Dervinis C."/>
            <person name="Anghel I."/>
            <person name="Soltis D."/>
            <person name="Soltis P."/>
            <person name="Zapata F."/>
        </authorList>
    </citation>
    <scope>NUCLEOTIDE SEQUENCE</scope>
    <source>
        <strain evidence="6">UCBG64.0493</strain>
        <tissue evidence="6">Leaf</tissue>
    </source>
</reference>
<dbReference type="Proteomes" id="UP001188597">
    <property type="component" value="Unassembled WGS sequence"/>
</dbReference>
<keyword evidence="4" id="KW-0808">Transferase</keyword>
<dbReference type="Gene3D" id="3.30.40.10">
    <property type="entry name" value="Zinc/RING finger domain, C3HC4 (zinc finger)"/>
    <property type="match status" value="1"/>
</dbReference>
<dbReference type="InterPro" id="IPR011989">
    <property type="entry name" value="ARM-like"/>
</dbReference>
<dbReference type="EMBL" id="JAVXUP010000069">
    <property type="protein sequence ID" value="KAK3039772.1"/>
    <property type="molecule type" value="Genomic_DNA"/>
</dbReference>
<sequence>MSSSGSDWMSHKGNRSPIASFAESLLLSISEITASVACVGIEQENFFEFGCNLYRVSPVIMELQSAENPPTYVTEILQCLYKSIILARDLVRKCKKGADTVSYPDTRSIAEQLEGVIKQIGEGLNAQMETDLYSVSYEDSVVTLDLSERSHLHLDNIPESTNSRCARKKRNRNYESLMTLPPAARYMEPLYETFFCPLTMKIMDDPVTVEKWCQNFENPEEIFCPKTGLKLVSKILSTNTALKATIDEWEERNETERIKAARAVLPLSSTEDMILEALEDLRSICQRKQYNKVQLRNIGMIPKLTKLLEYKDRNVRCASSLELLKIMAEDDDESKETITKTIDISRIIKMLSSNHQPIRHAILLLLVELSSPQPLCNIIGSVTGAILMLITVKYRWSINAFATEKADEILRNLERSSDNIKRMAENGHLEPLLNHIIEGSEEMKMKMASYLGEIVLGNDRKNYVAKRASPALIKMVHSGNTLIRNAAFKALKQISSYHPNGLVGVLVRFTVTLYDPQMLLLARDYNLTLVFTELLMETSSDEVQRSSAIALEN</sequence>
<dbReference type="PANTHER" id="PTHR45958:SF4">
    <property type="entry name" value="U-BOX DOMAIN-CONTAINING PROTEIN 42-RELATED"/>
    <property type="match status" value="1"/>
</dbReference>
<evidence type="ECO:0000256" key="4">
    <source>
        <dbReference type="ARBA" id="ARBA00022679"/>
    </source>
</evidence>
<dbReference type="AlphaFoldDB" id="A0AA88X4X8"/>
<dbReference type="SUPFAM" id="SSF48371">
    <property type="entry name" value="ARM repeat"/>
    <property type="match status" value="1"/>
</dbReference>
<evidence type="ECO:0000256" key="3">
    <source>
        <dbReference type="ARBA" id="ARBA00012483"/>
    </source>
</evidence>
<evidence type="ECO:0000256" key="2">
    <source>
        <dbReference type="ARBA" id="ARBA00004906"/>
    </source>
</evidence>
<dbReference type="SUPFAM" id="SSF57850">
    <property type="entry name" value="RING/U-box"/>
    <property type="match status" value="1"/>
</dbReference>
<dbReference type="EC" id="2.3.2.27" evidence="3"/>
<organism evidence="6 7">
    <name type="scientific">Escallonia herrerae</name>
    <dbReference type="NCBI Taxonomy" id="1293975"/>
    <lineage>
        <taxon>Eukaryota</taxon>
        <taxon>Viridiplantae</taxon>
        <taxon>Streptophyta</taxon>
        <taxon>Embryophyta</taxon>
        <taxon>Tracheophyta</taxon>
        <taxon>Spermatophyta</taxon>
        <taxon>Magnoliopsida</taxon>
        <taxon>eudicotyledons</taxon>
        <taxon>Gunneridae</taxon>
        <taxon>Pentapetalae</taxon>
        <taxon>asterids</taxon>
        <taxon>campanulids</taxon>
        <taxon>Escalloniales</taxon>
        <taxon>Escalloniaceae</taxon>
        <taxon>Escallonia</taxon>
    </lineage>
</organism>
<dbReference type="InterPro" id="IPR003613">
    <property type="entry name" value="Ubox_domain"/>
</dbReference>
<dbReference type="SMART" id="SM00504">
    <property type="entry name" value="Ubox"/>
    <property type="match status" value="1"/>
</dbReference>
<proteinExistence type="predicted"/>
<accession>A0AA88X4X8</accession>
<protein>
    <recommendedName>
        <fullName evidence="3">RING-type E3 ubiquitin transferase</fullName>
        <ecNumber evidence="3">2.3.2.27</ecNumber>
    </recommendedName>
</protein>
<evidence type="ECO:0000256" key="1">
    <source>
        <dbReference type="ARBA" id="ARBA00000900"/>
    </source>
</evidence>
<dbReference type="InterPro" id="IPR016024">
    <property type="entry name" value="ARM-type_fold"/>
</dbReference>
<gene>
    <name evidence="6" type="ORF">RJ639_027085</name>
</gene>
<comment type="catalytic activity">
    <reaction evidence="1">
        <text>S-ubiquitinyl-[E2 ubiquitin-conjugating enzyme]-L-cysteine + [acceptor protein]-L-lysine = [E2 ubiquitin-conjugating enzyme]-L-cysteine + N(6)-ubiquitinyl-[acceptor protein]-L-lysine.</text>
        <dbReference type="EC" id="2.3.2.27"/>
    </reaction>
</comment>
<evidence type="ECO:0000313" key="6">
    <source>
        <dbReference type="EMBL" id="KAK3039772.1"/>
    </source>
</evidence>
<evidence type="ECO:0000313" key="7">
    <source>
        <dbReference type="Proteomes" id="UP001188597"/>
    </source>
</evidence>
<dbReference type="GO" id="GO:0061630">
    <property type="term" value="F:ubiquitin protein ligase activity"/>
    <property type="evidence" value="ECO:0007669"/>
    <property type="project" value="UniProtKB-EC"/>
</dbReference>
<dbReference type="PANTHER" id="PTHR45958">
    <property type="entry name" value="RING-TYPE E3 UBIQUITIN TRANSFERASE"/>
    <property type="match status" value="1"/>
</dbReference>
<keyword evidence="7" id="KW-1185">Reference proteome</keyword>
<dbReference type="InterPro" id="IPR013083">
    <property type="entry name" value="Znf_RING/FYVE/PHD"/>
</dbReference>
<dbReference type="Gene3D" id="1.25.10.10">
    <property type="entry name" value="Leucine-rich Repeat Variant"/>
    <property type="match status" value="1"/>
</dbReference>
<evidence type="ECO:0000259" key="5">
    <source>
        <dbReference type="SMART" id="SM00504"/>
    </source>
</evidence>
<comment type="caution">
    <text evidence="6">The sequence shown here is derived from an EMBL/GenBank/DDBJ whole genome shotgun (WGS) entry which is preliminary data.</text>
</comment>